<proteinExistence type="predicted"/>
<reference evidence="1" key="1">
    <citation type="submission" date="2023-06" db="EMBL/GenBank/DDBJ databases">
        <authorList>
            <consortium name="Lawrence Berkeley National Laboratory"/>
            <person name="Ahrendt S."/>
            <person name="Sahu N."/>
            <person name="Indic B."/>
            <person name="Wong-Bajracharya J."/>
            <person name="Merenyi Z."/>
            <person name="Ke H.-M."/>
            <person name="Monk M."/>
            <person name="Kocsube S."/>
            <person name="Drula E."/>
            <person name="Lipzen A."/>
            <person name="Balint B."/>
            <person name="Henrissat B."/>
            <person name="Andreopoulos B."/>
            <person name="Martin F.M."/>
            <person name="Harder C.B."/>
            <person name="Rigling D."/>
            <person name="Ford K.L."/>
            <person name="Foster G.D."/>
            <person name="Pangilinan J."/>
            <person name="Papanicolaou A."/>
            <person name="Barry K."/>
            <person name="LaButti K."/>
            <person name="Viragh M."/>
            <person name="Koriabine M."/>
            <person name="Yan M."/>
            <person name="Riley R."/>
            <person name="Champramary S."/>
            <person name="Plett K.L."/>
            <person name="Tsai I.J."/>
            <person name="Slot J."/>
            <person name="Sipos G."/>
            <person name="Plett J."/>
            <person name="Nagy L.G."/>
            <person name="Grigoriev I.V."/>
        </authorList>
    </citation>
    <scope>NUCLEOTIDE SEQUENCE</scope>
    <source>
        <strain evidence="1">ICMP 16352</strain>
    </source>
</reference>
<name>A0AA39P4S8_9AGAR</name>
<comment type="caution">
    <text evidence="1">The sequence shown here is derived from an EMBL/GenBank/DDBJ whole genome shotgun (WGS) entry which is preliminary data.</text>
</comment>
<dbReference type="AlphaFoldDB" id="A0AA39P4S8"/>
<sequence>MAPLTNFSTYQSPSPTAKFSEGFFEDLKFKSISELGYPFIAPQKSISGFTWSMEIPVTASAMLILLNDIIPDLSDITMIVQQLPAVYEQGYHTVDISFCIEGTTMIRMFHFLKLHLCMSINNHQEAISLTKSLVHSIDADQLLESSHDYCMFMESKIFFFVQGFHSTCVWLWELGHLLDEKWIKEDVLNLACELLYFCLALPSKDPSFLFLPTSFFMDACWCYAQSPPFYSPKLLAFHHQLTTTCVQAYGFIIWDQDHFSGYFRRQPGILEHGDSLHHLPAPDVEEVLNWSVALQGVPNWDPSLSHTFRHAILQDLLIYHNISQCQNFSFFDCVEPCNEDCEELAIGTIGGSPGVTGYNEFNVYKPMEIHPIFEFLDRNVSGLHLAQLPTTMDLRWGDVLAAPLPPNLPLQPKSLITPS</sequence>
<accession>A0AA39P4S8</accession>
<dbReference type="EMBL" id="JAUEPR010000016">
    <property type="protein sequence ID" value="KAK0477577.1"/>
    <property type="molecule type" value="Genomic_DNA"/>
</dbReference>
<protein>
    <submittedName>
        <fullName evidence="1">Uncharacterized protein</fullName>
    </submittedName>
</protein>
<evidence type="ECO:0000313" key="1">
    <source>
        <dbReference type="EMBL" id="KAK0477577.1"/>
    </source>
</evidence>
<evidence type="ECO:0000313" key="2">
    <source>
        <dbReference type="Proteomes" id="UP001175227"/>
    </source>
</evidence>
<organism evidence="1 2">
    <name type="scientific">Armillaria novae-zelandiae</name>
    <dbReference type="NCBI Taxonomy" id="153914"/>
    <lineage>
        <taxon>Eukaryota</taxon>
        <taxon>Fungi</taxon>
        <taxon>Dikarya</taxon>
        <taxon>Basidiomycota</taxon>
        <taxon>Agaricomycotina</taxon>
        <taxon>Agaricomycetes</taxon>
        <taxon>Agaricomycetidae</taxon>
        <taxon>Agaricales</taxon>
        <taxon>Marasmiineae</taxon>
        <taxon>Physalacriaceae</taxon>
        <taxon>Armillaria</taxon>
    </lineage>
</organism>
<gene>
    <name evidence="1" type="ORF">IW261DRAFT_1633006</name>
</gene>
<keyword evidence="2" id="KW-1185">Reference proteome</keyword>
<dbReference type="Proteomes" id="UP001175227">
    <property type="component" value="Unassembled WGS sequence"/>
</dbReference>